<dbReference type="SUPFAM" id="SSF55021">
    <property type="entry name" value="ACT-like"/>
    <property type="match status" value="1"/>
</dbReference>
<dbReference type="PANTHER" id="PTHR43687">
    <property type="entry name" value="ADENYLYLSULFATE REDUCTASE, BETA SUBUNIT"/>
    <property type="match status" value="1"/>
</dbReference>
<name>A0A3B0VAW0_9ZZZZ</name>
<evidence type="ECO:0000256" key="5">
    <source>
        <dbReference type="ARBA" id="ARBA00022982"/>
    </source>
</evidence>
<dbReference type="InterPro" id="IPR017896">
    <property type="entry name" value="4Fe4S_Fe-S-bd"/>
</dbReference>
<evidence type="ECO:0000256" key="3">
    <source>
        <dbReference type="ARBA" id="ARBA00022723"/>
    </source>
</evidence>
<keyword evidence="3" id="KW-0479">Metal-binding</keyword>
<dbReference type="InterPro" id="IPR050572">
    <property type="entry name" value="Fe-S_Ferredoxin"/>
</dbReference>
<dbReference type="Gene3D" id="3.30.70.260">
    <property type="match status" value="1"/>
</dbReference>
<keyword evidence="2" id="KW-0004">4Fe-4S</keyword>
<evidence type="ECO:0000256" key="2">
    <source>
        <dbReference type="ARBA" id="ARBA00022485"/>
    </source>
</evidence>
<evidence type="ECO:0000256" key="7">
    <source>
        <dbReference type="ARBA" id="ARBA00023014"/>
    </source>
</evidence>
<feature type="domain" description="4Fe-4S ferredoxin-type" evidence="8">
    <location>
        <begin position="76"/>
        <end position="105"/>
    </location>
</feature>
<dbReference type="SMART" id="SM00930">
    <property type="entry name" value="NIL"/>
    <property type="match status" value="1"/>
</dbReference>
<gene>
    <name evidence="9" type="ORF">MNBD_DELTA03-1209</name>
</gene>
<dbReference type="SUPFAM" id="SSF54862">
    <property type="entry name" value="4Fe-4S ferredoxins"/>
    <property type="match status" value="1"/>
</dbReference>
<protein>
    <submittedName>
        <fullName evidence="9">Ferredoxin</fullName>
    </submittedName>
</protein>
<keyword evidence="5" id="KW-0249">Electron transport</keyword>
<proteinExistence type="predicted"/>
<keyword evidence="4" id="KW-0677">Repeat</keyword>
<dbReference type="Pfam" id="PF09383">
    <property type="entry name" value="NIL"/>
    <property type="match status" value="1"/>
</dbReference>
<dbReference type="PROSITE" id="PS00198">
    <property type="entry name" value="4FE4S_FER_1"/>
    <property type="match status" value="1"/>
</dbReference>
<dbReference type="InterPro" id="IPR045865">
    <property type="entry name" value="ACT-like_dom_sf"/>
</dbReference>
<keyword evidence="7" id="KW-0411">Iron-sulfur</keyword>
<dbReference type="AlphaFoldDB" id="A0A3B0VAW0"/>
<dbReference type="GO" id="GO:0051539">
    <property type="term" value="F:4 iron, 4 sulfur cluster binding"/>
    <property type="evidence" value="ECO:0007669"/>
    <property type="project" value="UniProtKB-KW"/>
</dbReference>
<evidence type="ECO:0000256" key="1">
    <source>
        <dbReference type="ARBA" id="ARBA00022448"/>
    </source>
</evidence>
<feature type="domain" description="4Fe-4S ferredoxin-type" evidence="8">
    <location>
        <begin position="107"/>
        <end position="136"/>
    </location>
</feature>
<sequence length="160" mass="18168">MYKRMYLLRFTKDNIDQPLICDLVKKYNLDFNILRADIFMQQDGVMMLELAGPRKNVQAGLKYLKKNEVKVETLATVISRDDDKCFQCGACTGRCSTGALSIKRPEMAVIFDPEKCTACGLCVPVCPVQAMHISLDKSVRFDYQRVEDNGQAKEEMTVPE</sequence>
<dbReference type="InterPro" id="IPR018449">
    <property type="entry name" value="NIL_domain"/>
</dbReference>
<dbReference type="Gene3D" id="3.30.70.20">
    <property type="match status" value="1"/>
</dbReference>
<dbReference type="Pfam" id="PF14697">
    <property type="entry name" value="Fer4_21"/>
    <property type="match status" value="1"/>
</dbReference>
<organism evidence="9">
    <name type="scientific">hydrothermal vent metagenome</name>
    <dbReference type="NCBI Taxonomy" id="652676"/>
    <lineage>
        <taxon>unclassified sequences</taxon>
        <taxon>metagenomes</taxon>
        <taxon>ecological metagenomes</taxon>
    </lineage>
</organism>
<dbReference type="InterPro" id="IPR017900">
    <property type="entry name" value="4Fe4S_Fe_S_CS"/>
</dbReference>
<keyword evidence="1" id="KW-0813">Transport</keyword>
<dbReference type="GO" id="GO:0046872">
    <property type="term" value="F:metal ion binding"/>
    <property type="evidence" value="ECO:0007669"/>
    <property type="project" value="UniProtKB-KW"/>
</dbReference>
<evidence type="ECO:0000313" key="9">
    <source>
        <dbReference type="EMBL" id="VAW37860.1"/>
    </source>
</evidence>
<dbReference type="EMBL" id="UOEX01000225">
    <property type="protein sequence ID" value="VAW37860.1"/>
    <property type="molecule type" value="Genomic_DNA"/>
</dbReference>
<reference evidence="9" key="1">
    <citation type="submission" date="2018-06" db="EMBL/GenBank/DDBJ databases">
        <authorList>
            <person name="Zhirakovskaya E."/>
        </authorList>
    </citation>
    <scope>NUCLEOTIDE SEQUENCE</scope>
</reference>
<keyword evidence="6" id="KW-0408">Iron</keyword>
<dbReference type="PROSITE" id="PS51379">
    <property type="entry name" value="4FE4S_FER_2"/>
    <property type="match status" value="2"/>
</dbReference>
<accession>A0A3B0VAW0</accession>
<evidence type="ECO:0000256" key="4">
    <source>
        <dbReference type="ARBA" id="ARBA00022737"/>
    </source>
</evidence>
<evidence type="ECO:0000256" key="6">
    <source>
        <dbReference type="ARBA" id="ARBA00023004"/>
    </source>
</evidence>
<dbReference type="PANTHER" id="PTHR43687:SF6">
    <property type="entry name" value="L-ASPARTATE SEMIALDEHYDE SULFURTRANSFERASE IRON-SULFUR SUBUNIT"/>
    <property type="match status" value="1"/>
</dbReference>
<evidence type="ECO:0000259" key="8">
    <source>
        <dbReference type="PROSITE" id="PS51379"/>
    </source>
</evidence>